<dbReference type="EMBL" id="FXLY01000012">
    <property type="protein sequence ID" value="SMN22563.1"/>
    <property type="molecule type" value="Genomic_DNA"/>
</dbReference>
<sequence length="213" mass="25483">MNYPTTKQNFIHRLTRCLVDSLAKPLSELIDILLESMIYTNHTRHHALINFLLNIRETMETWGSQRKKVLNTYALIVKFLETIDQLNNNMLQSLELTIKQCFHFFKNFFDSYQMFHNLINHMDNEKNLNETKFVSSIKSFISFNKQWYIDLMIRSSGYKEFLLTKIKIFSNNINGIDHRNSIIESDLFKKFLLKRKQRLLAESLINKYRSCII</sequence>
<evidence type="ECO:0000313" key="1">
    <source>
        <dbReference type="EMBL" id="SMN22563.1"/>
    </source>
</evidence>
<name>A0A1X7RA67_9SACH</name>
<reference evidence="1 2" key="1">
    <citation type="submission" date="2017-04" db="EMBL/GenBank/DDBJ databases">
        <authorList>
            <person name="Afonso C.L."/>
            <person name="Miller P.J."/>
            <person name="Scott M.A."/>
            <person name="Spackman E."/>
            <person name="Goraichik I."/>
            <person name="Dimitrov K.M."/>
            <person name="Suarez D.L."/>
            <person name="Swayne D.E."/>
        </authorList>
    </citation>
    <scope>NUCLEOTIDE SEQUENCE [LARGE SCALE GENOMIC DNA]</scope>
</reference>
<dbReference type="OrthoDB" id="4069581at2759"/>
<gene>
    <name evidence="1" type="ORF">KASA_0G01738G</name>
</gene>
<dbReference type="AlphaFoldDB" id="A0A1X7RA67"/>
<keyword evidence="2" id="KW-1185">Reference proteome</keyword>
<accession>A0A1X7RA67</accession>
<proteinExistence type="predicted"/>
<protein>
    <submittedName>
        <fullName evidence="1">Uncharacterized protein</fullName>
    </submittedName>
</protein>
<evidence type="ECO:0000313" key="2">
    <source>
        <dbReference type="Proteomes" id="UP000196158"/>
    </source>
</evidence>
<organism evidence="1 2">
    <name type="scientific">Maudiozyma saulgeensis</name>
    <dbReference type="NCBI Taxonomy" id="1789683"/>
    <lineage>
        <taxon>Eukaryota</taxon>
        <taxon>Fungi</taxon>
        <taxon>Dikarya</taxon>
        <taxon>Ascomycota</taxon>
        <taxon>Saccharomycotina</taxon>
        <taxon>Saccharomycetes</taxon>
        <taxon>Saccharomycetales</taxon>
        <taxon>Saccharomycetaceae</taxon>
        <taxon>Maudiozyma</taxon>
    </lineage>
</organism>
<dbReference type="Proteomes" id="UP000196158">
    <property type="component" value="Unassembled WGS sequence"/>
</dbReference>